<dbReference type="InterPro" id="IPR013785">
    <property type="entry name" value="Aldolase_TIM"/>
</dbReference>
<dbReference type="AlphaFoldDB" id="A0AAN9YR84"/>
<comment type="caution">
    <text evidence="9">The sequence shown here is derived from an EMBL/GenBank/DDBJ whole genome shotgun (WGS) entry which is preliminary data.</text>
</comment>
<dbReference type="PANTHER" id="PTHR10889:SF1">
    <property type="entry name" value="DEOXYRIBOSE-PHOSPHATE ALDOLASE"/>
    <property type="match status" value="1"/>
</dbReference>
<gene>
    <name evidence="9" type="ORF">SLS62_003694</name>
</gene>
<feature type="active site" description="Schiff-base intermediate with acetaldehyde" evidence="8">
    <location>
        <position position="172"/>
    </location>
</feature>
<proteinExistence type="inferred from homology"/>
<dbReference type="PANTHER" id="PTHR10889">
    <property type="entry name" value="DEOXYRIBOSE-PHOSPHATE ALDOLASE"/>
    <property type="match status" value="1"/>
</dbReference>
<evidence type="ECO:0000256" key="7">
    <source>
        <dbReference type="ARBA" id="ARBA00048791"/>
    </source>
</evidence>
<dbReference type="GO" id="GO:0005737">
    <property type="term" value="C:cytoplasm"/>
    <property type="evidence" value="ECO:0007669"/>
    <property type="project" value="InterPro"/>
</dbReference>
<evidence type="ECO:0000313" key="10">
    <source>
        <dbReference type="Proteomes" id="UP001320420"/>
    </source>
</evidence>
<dbReference type="GO" id="GO:0004139">
    <property type="term" value="F:deoxyribose-phosphate aldolase activity"/>
    <property type="evidence" value="ECO:0007669"/>
    <property type="project" value="UniProtKB-EC"/>
</dbReference>
<dbReference type="CDD" id="cd00959">
    <property type="entry name" value="DeoC"/>
    <property type="match status" value="1"/>
</dbReference>
<evidence type="ECO:0000313" key="9">
    <source>
        <dbReference type="EMBL" id="KAK7754401.1"/>
    </source>
</evidence>
<dbReference type="Pfam" id="PF01791">
    <property type="entry name" value="DeoC"/>
    <property type="match status" value="1"/>
</dbReference>
<dbReference type="InterPro" id="IPR011343">
    <property type="entry name" value="DeoC"/>
</dbReference>
<sequence>MTTSVGTMMVSLPQIAKVIDHSLLHPTLTDAQIRDGLMLAKKHKVATACIKPYSIPLAKEILEGSDVLVCAVIGFPHGNSTTFIKVLEAEEAAKEGAREIDMVVNVGKVLSGEWAYVADEIRAVNEAVVQHGAVLKVIFENDFVAAADDPDGEQRVVRLCQICTELSVAFVKTSTGYGFVKVPDGSGYYTYRGATIPHLRLMLRNVGAGVQVKAAGGIRTLDELLYVMWLGVTRIGATATAEILKEASRRGIKQEPVEVPIPAIVDTVDTAGRG</sequence>
<keyword evidence="4" id="KW-0456">Lyase</keyword>
<dbReference type="EMBL" id="JAKJXP020000021">
    <property type="protein sequence ID" value="KAK7754401.1"/>
    <property type="molecule type" value="Genomic_DNA"/>
</dbReference>
<evidence type="ECO:0000256" key="6">
    <source>
        <dbReference type="ARBA" id="ARBA00032755"/>
    </source>
</evidence>
<evidence type="ECO:0000256" key="3">
    <source>
        <dbReference type="ARBA" id="ARBA00022490"/>
    </source>
</evidence>
<protein>
    <recommendedName>
        <fullName evidence="2">deoxyribose-phosphate aldolase</fullName>
        <ecNumber evidence="2">4.1.2.4</ecNumber>
    </recommendedName>
    <alternativeName>
        <fullName evidence="6">2-deoxy-D-ribose 5-phosphate aldolase</fullName>
    </alternativeName>
</protein>
<feature type="active site" description="Proton donor/acceptor" evidence="8">
    <location>
        <position position="213"/>
    </location>
</feature>
<evidence type="ECO:0000256" key="4">
    <source>
        <dbReference type="ARBA" id="ARBA00023239"/>
    </source>
</evidence>
<dbReference type="InterPro" id="IPR002915">
    <property type="entry name" value="DeoC/FbaB/LacD_aldolase"/>
</dbReference>
<name>A0AAN9YR84_9PEZI</name>
<dbReference type="GO" id="GO:0016052">
    <property type="term" value="P:carbohydrate catabolic process"/>
    <property type="evidence" value="ECO:0007669"/>
    <property type="project" value="TreeGrafter"/>
</dbReference>
<keyword evidence="5 8" id="KW-0704">Schiff base</keyword>
<organism evidence="9 10">
    <name type="scientific">Diatrype stigma</name>
    <dbReference type="NCBI Taxonomy" id="117547"/>
    <lineage>
        <taxon>Eukaryota</taxon>
        <taxon>Fungi</taxon>
        <taxon>Dikarya</taxon>
        <taxon>Ascomycota</taxon>
        <taxon>Pezizomycotina</taxon>
        <taxon>Sordariomycetes</taxon>
        <taxon>Xylariomycetidae</taxon>
        <taxon>Xylariales</taxon>
        <taxon>Diatrypaceae</taxon>
        <taxon>Diatrype</taxon>
    </lineage>
</organism>
<dbReference type="Gene3D" id="3.20.20.70">
    <property type="entry name" value="Aldolase class I"/>
    <property type="match status" value="1"/>
</dbReference>
<dbReference type="InterPro" id="IPR028581">
    <property type="entry name" value="DeoC_typeI"/>
</dbReference>
<comment type="catalytic activity">
    <reaction evidence="7">
        <text>2-deoxy-D-ribose 5-phosphate = D-glyceraldehyde 3-phosphate + acetaldehyde</text>
        <dbReference type="Rhea" id="RHEA:12821"/>
        <dbReference type="ChEBI" id="CHEBI:15343"/>
        <dbReference type="ChEBI" id="CHEBI:59776"/>
        <dbReference type="ChEBI" id="CHEBI:62877"/>
        <dbReference type="EC" id="4.1.2.4"/>
    </reaction>
</comment>
<dbReference type="EC" id="4.1.2.4" evidence="2"/>
<dbReference type="PIRSF" id="PIRSF001357">
    <property type="entry name" value="DeoC"/>
    <property type="match status" value="1"/>
</dbReference>
<comment type="similarity">
    <text evidence="1">Belongs to the DeoC/FbaB aldolase family. DeoC type 1 subfamily.</text>
</comment>
<dbReference type="GO" id="GO:0009264">
    <property type="term" value="P:deoxyribonucleotide catabolic process"/>
    <property type="evidence" value="ECO:0007669"/>
    <property type="project" value="InterPro"/>
</dbReference>
<keyword evidence="10" id="KW-1185">Reference proteome</keyword>
<evidence type="ECO:0000256" key="8">
    <source>
        <dbReference type="PIRSR" id="PIRSR001357-50"/>
    </source>
</evidence>
<evidence type="ECO:0000256" key="5">
    <source>
        <dbReference type="ARBA" id="ARBA00023270"/>
    </source>
</evidence>
<dbReference type="Proteomes" id="UP001320420">
    <property type="component" value="Unassembled WGS sequence"/>
</dbReference>
<keyword evidence="3" id="KW-0963">Cytoplasm</keyword>
<dbReference type="SMART" id="SM01133">
    <property type="entry name" value="DeoC"/>
    <property type="match status" value="1"/>
</dbReference>
<evidence type="ECO:0000256" key="1">
    <source>
        <dbReference type="ARBA" id="ARBA00010936"/>
    </source>
</evidence>
<accession>A0AAN9YR84</accession>
<reference evidence="9 10" key="1">
    <citation type="submission" date="2024-02" db="EMBL/GenBank/DDBJ databases">
        <title>De novo assembly and annotation of 12 fungi associated with fruit tree decline syndrome in Ontario, Canada.</title>
        <authorList>
            <person name="Sulman M."/>
            <person name="Ellouze W."/>
            <person name="Ilyukhin E."/>
        </authorList>
    </citation>
    <scope>NUCLEOTIDE SEQUENCE [LARGE SCALE GENOMIC DNA]</scope>
    <source>
        <strain evidence="9 10">M11/M66-122</strain>
    </source>
</reference>
<evidence type="ECO:0000256" key="2">
    <source>
        <dbReference type="ARBA" id="ARBA00012515"/>
    </source>
</evidence>
<dbReference type="HAMAP" id="MF_00114">
    <property type="entry name" value="DeoC_type1"/>
    <property type="match status" value="1"/>
</dbReference>
<dbReference type="NCBIfam" id="TIGR00126">
    <property type="entry name" value="deoC"/>
    <property type="match status" value="1"/>
</dbReference>
<dbReference type="SUPFAM" id="SSF51569">
    <property type="entry name" value="Aldolase"/>
    <property type="match status" value="1"/>
</dbReference>